<organism evidence="2">
    <name type="scientific">marine metagenome</name>
    <dbReference type="NCBI Taxonomy" id="408172"/>
    <lineage>
        <taxon>unclassified sequences</taxon>
        <taxon>metagenomes</taxon>
        <taxon>ecological metagenomes</taxon>
    </lineage>
</organism>
<dbReference type="PANTHER" id="PTHR40446">
    <property type="entry name" value="N-ACETYLGLUCOSAMINE-1-PHOSPHODIESTER ALPHA-N-ACETYLGLUCOSAMINIDASE"/>
    <property type="match status" value="1"/>
</dbReference>
<reference evidence="2" key="1">
    <citation type="submission" date="2018-05" db="EMBL/GenBank/DDBJ databases">
        <authorList>
            <person name="Lanie J.A."/>
            <person name="Ng W.-L."/>
            <person name="Kazmierczak K.M."/>
            <person name="Andrzejewski T.M."/>
            <person name="Davidsen T.M."/>
            <person name="Wayne K.J."/>
            <person name="Tettelin H."/>
            <person name="Glass J.I."/>
            <person name="Rusch D."/>
            <person name="Podicherti R."/>
            <person name="Tsui H.-C.T."/>
            <person name="Winkler M.E."/>
        </authorList>
    </citation>
    <scope>NUCLEOTIDE SEQUENCE</scope>
</reference>
<evidence type="ECO:0000259" key="1">
    <source>
        <dbReference type="Pfam" id="PF09992"/>
    </source>
</evidence>
<name>A0A381THG1_9ZZZZ</name>
<accession>A0A381THG1</accession>
<dbReference type="EMBL" id="UINC01004422">
    <property type="protein sequence ID" value="SVA14207.1"/>
    <property type="molecule type" value="Genomic_DNA"/>
</dbReference>
<dbReference type="PANTHER" id="PTHR40446:SF2">
    <property type="entry name" value="N-ACETYLGLUCOSAMINE-1-PHOSPHODIESTER ALPHA-N-ACETYLGLUCOSAMINIDASE"/>
    <property type="match status" value="1"/>
</dbReference>
<dbReference type="Pfam" id="PF09992">
    <property type="entry name" value="NAGPA"/>
    <property type="match status" value="1"/>
</dbReference>
<dbReference type="AlphaFoldDB" id="A0A381THG1"/>
<sequence>MRWKTVEHAPPELPAGIKIMTGRNDELPINAWAAIIDPTDPDVDLDVIVSEDLDRRETLTQFSESKKARVVVNGGYFLMDKNPTEHVGLLYVNNRTVAPATRSILRNNKRYYTARGALGFLDDGGIDIAWVTSRNDSLFNFAEPLENRPEKPVDSFDFSIAETWEVDDALHAGPVLMHEGKIRITSDEEVFFGSTIPNIHPRTAAGYRNSGELVLLVVDGRQIDSRGVDLQELAILMRDLGCVEAINLDGGGSSAMVVDGKLLNRPAGTTSQREVMSAIAVSVNN</sequence>
<dbReference type="InterPro" id="IPR018711">
    <property type="entry name" value="NAGPA"/>
</dbReference>
<gene>
    <name evidence="2" type="ORF">METZ01_LOCUS67061</name>
</gene>
<proteinExistence type="predicted"/>
<evidence type="ECO:0000313" key="2">
    <source>
        <dbReference type="EMBL" id="SVA14207.1"/>
    </source>
</evidence>
<protein>
    <recommendedName>
        <fullName evidence="1">Phosphodiester glycosidase domain-containing protein</fullName>
    </recommendedName>
</protein>
<feature type="domain" description="Phosphodiester glycosidase" evidence="1">
    <location>
        <begin position="67"/>
        <end position="281"/>
    </location>
</feature>